<comment type="caution">
    <text evidence="2">The sequence shown here is derived from an EMBL/GenBank/DDBJ whole genome shotgun (WGS) entry which is preliminary data.</text>
</comment>
<dbReference type="Gene3D" id="3.80.10.10">
    <property type="entry name" value="Ribonuclease Inhibitor"/>
    <property type="match status" value="1"/>
</dbReference>
<proteinExistence type="predicted"/>
<keyword evidence="1" id="KW-0677">Repeat</keyword>
<reference evidence="2 3" key="1">
    <citation type="journal article" date="2019" name="Environ. Microbiol.">
        <title>At the nexus of three kingdoms: the genome of the mycorrhizal fungus Gigaspora margarita provides insights into plant, endobacterial and fungal interactions.</title>
        <authorList>
            <person name="Venice F."/>
            <person name="Ghignone S."/>
            <person name="Salvioli di Fossalunga A."/>
            <person name="Amselem J."/>
            <person name="Novero M."/>
            <person name="Xianan X."/>
            <person name="Sedzielewska Toro K."/>
            <person name="Morin E."/>
            <person name="Lipzen A."/>
            <person name="Grigoriev I.V."/>
            <person name="Henrissat B."/>
            <person name="Martin F.M."/>
            <person name="Bonfante P."/>
        </authorList>
    </citation>
    <scope>NUCLEOTIDE SEQUENCE [LARGE SCALE GENOMIC DNA]</scope>
    <source>
        <strain evidence="2 3">BEG34</strain>
    </source>
</reference>
<keyword evidence="3" id="KW-1185">Reference proteome</keyword>
<accession>A0A8H4A1N5</accession>
<name>A0A8H4A1N5_GIGMA</name>
<dbReference type="PANTHER" id="PTHR24111:SF0">
    <property type="entry name" value="LEUCINE-RICH REPEAT-CONTAINING PROTEIN"/>
    <property type="match status" value="1"/>
</dbReference>
<organism evidence="2 3">
    <name type="scientific">Gigaspora margarita</name>
    <dbReference type="NCBI Taxonomy" id="4874"/>
    <lineage>
        <taxon>Eukaryota</taxon>
        <taxon>Fungi</taxon>
        <taxon>Fungi incertae sedis</taxon>
        <taxon>Mucoromycota</taxon>
        <taxon>Glomeromycotina</taxon>
        <taxon>Glomeromycetes</taxon>
        <taxon>Diversisporales</taxon>
        <taxon>Gigasporaceae</taxon>
        <taxon>Gigaspora</taxon>
    </lineage>
</organism>
<dbReference type="OrthoDB" id="2474146at2759"/>
<evidence type="ECO:0000256" key="1">
    <source>
        <dbReference type="ARBA" id="ARBA00022737"/>
    </source>
</evidence>
<dbReference type="PANTHER" id="PTHR24111">
    <property type="entry name" value="LEUCINE-RICH REPEAT-CONTAINING PROTEIN 34"/>
    <property type="match status" value="1"/>
</dbReference>
<dbReference type="EMBL" id="WTPW01002612">
    <property type="protein sequence ID" value="KAF0374541.1"/>
    <property type="molecule type" value="Genomic_DNA"/>
</dbReference>
<evidence type="ECO:0000313" key="2">
    <source>
        <dbReference type="EMBL" id="KAF0374541.1"/>
    </source>
</evidence>
<dbReference type="AlphaFoldDB" id="A0A8H4A1N5"/>
<dbReference type="InterPro" id="IPR032675">
    <property type="entry name" value="LRR_dom_sf"/>
</dbReference>
<dbReference type="Proteomes" id="UP000439903">
    <property type="component" value="Unassembled WGS sequence"/>
</dbReference>
<evidence type="ECO:0000313" key="3">
    <source>
        <dbReference type="Proteomes" id="UP000439903"/>
    </source>
</evidence>
<protein>
    <submittedName>
        <fullName evidence="2">Protein NLRC3-like</fullName>
    </submittedName>
</protein>
<sequence>MIPFETIRPNYVKPLFEYTSFTISVGDCLYNGIDYYFSEEDTFIINAVKCSLIAMFLRSSKKLKNLSINFDGIIQEKTIKDLCRNTTIVSLSINNTYKEHFGSEIIEIINENATITSLKLLGNHLGFEGNCVLAEALCKNTTLTSLVLFGDQRLDILAKAICVNNTLTFLEIRGNNFDSDGGEELAKALCKNTALTSLRE</sequence>
<gene>
    <name evidence="2" type="ORF">F8M41_012861</name>
</gene>
<dbReference type="InterPro" id="IPR052201">
    <property type="entry name" value="LRR-containing_regulator"/>
</dbReference>
<dbReference type="SUPFAM" id="SSF52047">
    <property type="entry name" value="RNI-like"/>
    <property type="match status" value="1"/>
</dbReference>